<dbReference type="InterPro" id="IPR000682">
    <property type="entry name" value="PCMT"/>
</dbReference>
<accession>A0A5J5JTK2</accession>
<dbReference type="InterPro" id="IPR029063">
    <property type="entry name" value="SAM-dependent_MTases_sf"/>
</dbReference>
<evidence type="ECO:0000256" key="11">
    <source>
        <dbReference type="ARBA" id="ARBA00031350"/>
    </source>
</evidence>
<protein>
    <recommendedName>
        <fullName evidence="4">Protein-L-isoaspartate O-methyltransferase</fullName>
        <ecNumber evidence="3">2.1.1.77</ecNumber>
    </recommendedName>
    <alternativeName>
        <fullName evidence="11">L-isoaspartyl protein carboxyl methyltransferase</fullName>
    </alternativeName>
    <alternativeName>
        <fullName evidence="9">Protein L-isoaspartyl methyltransferase</fullName>
    </alternativeName>
    <alternativeName>
        <fullName evidence="10">Protein-beta-aspartate methyltransferase</fullName>
    </alternativeName>
</protein>
<name>A0A5J5JTK2_9ACTN</name>
<evidence type="ECO:0000313" key="13">
    <source>
        <dbReference type="EMBL" id="KAA9374581.1"/>
    </source>
</evidence>
<keyword evidence="6 13" id="KW-0489">Methyltransferase</keyword>
<evidence type="ECO:0000256" key="10">
    <source>
        <dbReference type="ARBA" id="ARBA00031323"/>
    </source>
</evidence>
<dbReference type="AlphaFoldDB" id="A0A5J5JTK2"/>
<keyword evidence="5" id="KW-0963">Cytoplasm</keyword>
<gene>
    <name evidence="13" type="ORF">F5972_30540</name>
</gene>
<dbReference type="Gene3D" id="3.40.50.150">
    <property type="entry name" value="Vaccinia Virus protein VP39"/>
    <property type="match status" value="1"/>
</dbReference>
<evidence type="ECO:0000256" key="7">
    <source>
        <dbReference type="ARBA" id="ARBA00022679"/>
    </source>
</evidence>
<dbReference type="EC" id="2.1.1.77" evidence="3"/>
<keyword evidence="7 13" id="KW-0808">Transferase</keyword>
<reference evidence="13 14" key="1">
    <citation type="submission" date="2019-09" db="EMBL/GenBank/DDBJ databases">
        <title>Screening of Novel Bioactive Compounds from Soil-Associated.</title>
        <authorList>
            <person name="Gong X."/>
        </authorList>
    </citation>
    <scope>NUCLEOTIDE SEQUENCE [LARGE SCALE GENOMIC DNA]</scope>
    <source>
        <strain evidence="13 14">Gxj-6</strain>
    </source>
</reference>
<sequence length="424" mass="45882">MPRPWTIARRGEKRGQGRGRQAAEACGTAEAGQAVHPGEADEGKRRRSGERRRDTGQVNLRERIGALADTLAANGELTDEKWRAALHAVPRHLFAPAVAWAEPYAGPGYRIDRDIDASAWWDAVYADHPIITQLDDGATEVGGGEGVYSSSLSAPGVVVDFLELLSPYDGDRVLEIGTGTGWTAGLLSHRLGDGNVVSVEIDPAVHERAAASLKKAGFGPRLVLGDGADGWAEQAPYDRVHVTCGVREVPYAWVEQTRPGGAIVLPWMPGFEPGHKLWLTVGRDGTATGRFAGGAHYMMMRAQRVPAPPEHEGGYGRRAATVDPRRVLRAGLGADVAIAGCLPDVSASLGTGEEFEIWLWAGRSGAWITGSEVRQFGARNLWDEVEEAFFRWVEWGSPGRDRFGLTVTPDGQHLWLDRPDNVIP</sequence>
<dbReference type="PANTHER" id="PTHR11579">
    <property type="entry name" value="PROTEIN-L-ISOASPARTATE O-METHYLTRANSFERASE"/>
    <property type="match status" value="1"/>
</dbReference>
<dbReference type="Pfam" id="PF01135">
    <property type="entry name" value="PCMT"/>
    <property type="match status" value="1"/>
</dbReference>
<dbReference type="GO" id="GO:0005737">
    <property type="term" value="C:cytoplasm"/>
    <property type="evidence" value="ECO:0007669"/>
    <property type="project" value="UniProtKB-SubCell"/>
</dbReference>
<dbReference type="CDD" id="cd02440">
    <property type="entry name" value="AdoMet_MTases"/>
    <property type="match status" value="1"/>
</dbReference>
<dbReference type="GO" id="GO:0004719">
    <property type="term" value="F:protein-L-isoaspartate (D-aspartate) O-methyltransferase activity"/>
    <property type="evidence" value="ECO:0007669"/>
    <property type="project" value="UniProtKB-EC"/>
</dbReference>
<dbReference type="Proteomes" id="UP000327011">
    <property type="component" value="Unassembled WGS sequence"/>
</dbReference>
<evidence type="ECO:0000256" key="12">
    <source>
        <dbReference type="SAM" id="MobiDB-lite"/>
    </source>
</evidence>
<comment type="similarity">
    <text evidence="2">Belongs to the methyltransferase superfamily. L-isoaspartyl/D-aspartyl protein methyltransferase family.</text>
</comment>
<evidence type="ECO:0000256" key="6">
    <source>
        <dbReference type="ARBA" id="ARBA00022603"/>
    </source>
</evidence>
<dbReference type="PANTHER" id="PTHR11579:SF0">
    <property type="entry name" value="PROTEIN-L-ISOASPARTATE(D-ASPARTATE) O-METHYLTRANSFERASE"/>
    <property type="match status" value="1"/>
</dbReference>
<evidence type="ECO:0000256" key="4">
    <source>
        <dbReference type="ARBA" id="ARBA00013346"/>
    </source>
</evidence>
<evidence type="ECO:0000256" key="8">
    <source>
        <dbReference type="ARBA" id="ARBA00022691"/>
    </source>
</evidence>
<proteinExistence type="inferred from homology"/>
<evidence type="ECO:0000256" key="5">
    <source>
        <dbReference type="ARBA" id="ARBA00022490"/>
    </source>
</evidence>
<feature type="region of interest" description="Disordered" evidence="12">
    <location>
        <begin position="1"/>
        <end position="56"/>
    </location>
</feature>
<dbReference type="GO" id="GO:0032259">
    <property type="term" value="P:methylation"/>
    <property type="evidence" value="ECO:0007669"/>
    <property type="project" value="UniProtKB-KW"/>
</dbReference>
<keyword evidence="8" id="KW-0949">S-adenosyl-L-methionine</keyword>
<evidence type="ECO:0000256" key="1">
    <source>
        <dbReference type="ARBA" id="ARBA00004496"/>
    </source>
</evidence>
<evidence type="ECO:0000256" key="9">
    <source>
        <dbReference type="ARBA" id="ARBA00030757"/>
    </source>
</evidence>
<dbReference type="EMBL" id="VYTZ01000015">
    <property type="protein sequence ID" value="KAA9374581.1"/>
    <property type="molecule type" value="Genomic_DNA"/>
</dbReference>
<comment type="caution">
    <text evidence="13">The sequence shown here is derived from an EMBL/GenBank/DDBJ whole genome shotgun (WGS) entry which is preliminary data.</text>
</comment>
<evidence type="ECO:0000256" key="3">
    <source>
        <dbReference type="ARBA" id="ARBA00011890"/>
    </source>
</evidence>
<keyword evidence="14" id="KW-1185">Reference proteome</keyword>
<comment type="subcellular location">
    <subcellularLocation>
        <location evidence="1">Cytoplasm</location>
    </subcellularLocation>
</comment>
<dbReference type="SUPFAM" id="SSF53335">
    <property type="entry name" value="S-adenosyl-L-methionine-dependent methyltransferases"/>
    <property type="match status" value="1"/>
</dbReference>
<evidence type="ECO:0000256" key="2">
    <source>
        <dbReference type="ARBA" id="ARBA00005369"/>
    </source>
</evidence>
<evidence type="ECO:0000313" key="14">
    <source>
        <dbReference type="Proteomes" id="UP000327011"/>
    </source>
</evidence>
<organism evidence="13 14">
    <name type="scientific">Microbispora cellulosiformans</name>
    <dbReference type="NCBI Taxonomy" id="2614688"/>
    <lineage>
        <taxon>Bacteria</taxon>
        <taxon>Bacillati</taxon>
        <taxon>Actinomycetota</taxon>
        <taxon>Actinomycetes</taxon>
        <taxon>Streptosporangiales</taxon>
        <taxon>Streptosporangiaceae</taxon>
        <taxon>Microbispora</taxon>
    </lineage>
</organism>